<dbReference type="InterPro" id="IPR054520">
    <property type="entry name" value="M_Eco57I_C"/>
</dbReference>
<dbReference type="PROSITE" id="PS00092">
    <property type="entry name" value="N6_MTASE"/>
    <property type="match status" value="1"/>
</dbReference>
<reference evidence="10 11" key="1">
    <citation type="submission" date="2022-07" db="EMBL/GenBank/DDBJ databases">
        <title>Methylomonas rivi sp. nov., Methylomonas rosea sp. nov., Methylomonas aureus sp. nov. and Methylomonas subterranea sp. nov., four novel methanotrophs isolated from a freshwater creek and the deep terrestrial subsurface.</title>
        <authorList>
            <person name="Abin C."/>
            <person name="Sankaranarayanan K."/>
            <person name="Garner C."/>
            <person name="Sindelar R."/>
            <person name="Kotary K."/>
            <person name="Garner R."/>
            <person name="Barclay S."/>
            <person name="Lawson P."/>
            <person name="Krumholz L."/>
        </authorList>
    </citation>
    <scope>NUCLEOTIDE SEQUENCE [LARGE SCALE GENOMIC DNA]</scope>
    <source>
        <strain evidence="10 11">WSC-7</strain>
    </source>
</reference>
<feature type="domain" description="Type II methyltransferase M.TaqI-like" evidence="8">
    <location>
        <begin position="113"/>
        <end position="221"/>
    </location>
</feature>
<accession>A0ABT1TUS4</accession>
<dbReference type="RefSeq" id="WP_256607531.1">
    <property type="nucleotide sequence ID" value="NZ_JANIBL010000042.1"/>
</dbReference>
<dbReference type="CDD" id="cd02440">
    <property type="entry name" value="AdoMet_MTases"/>
    <property type="match status" value="1"/>
</dbReference>
<evidence type="ECO:0000256" key="1">
    <source>
        <dbReference type="ARBA" id="ARBA00006594"/>
    </source>
</evidence>
<keyword evidence="11" id="KW-1185">Reference proteome</keyword>
<evidence type="ECO:0000256" key="4">
    <source>
        <dbReference type="ARBA" id="ARBA00022679"/>
    </source>
</evidence>
<dbReference type="GO" id="GO:0032259">
    <property type="term" value="P:methylation"/>
    <property type="evidence" value="ECO:0007669"/>
    <property type="project" value="UniProtKB-KW"/>
</dbReference>
<dbReference type="Proteomes" id="UP001524570">
    <property type="component" value="Unassembled WGS sequence"/>
</dbReference>
<organism evidence="10 11">
    <name type="scientific">Methylomonas rosea</name>
    <dbReference type="NCBI Taxonomy" id="2952227"/>
    <lineage>
        <taxon>Bacteria</taxon>
        <taxon>Pseudomonadati</taxon>
        <taxon>Pseudomonadota</taxon>
        <taxon>Gammaproteobacteria</taxon>
        <taxon>Methylococcales</taxon>
        <taxon>Methylococcaceae</taxon>
        <taxon>Methylomonas</taxon>
    </lineage>
</organism>
<name>A0ABT1TUS4_9GAMM</name>
<dbReference type="GO" id="GO:0008168">
    <property type="term" value="F:methyltransferase activity"/>
    <property type="evidence" value="ECO:0007669"/>
    <property type="project" value="UniProtKB-KW"/>
</dbReference>
<gene>
    <name evidence="10" type="ORF">NP589_13890</name>
</gene>
<dbReference type="EMBL" id="JANIBL010000042">
    <property type="protein sequence ID" value="MCQ8118524.1"/>
    <property type="molecule type" value="Genomic_DNA"/>
</dbReference>
<dbReference type="SUPFAM" id="SSF53335">
    <property type="entry name" value="S-adenosyl-L-methionine-dependent methyltransferases"/>
    <property type="match status" value="1"/>
</dbReference>
<proteinExistence type="inferred from homology"/>
<dbReference type="Gene3D" id="3.40.50.150">
    <property type="entry name" value="Vaccinia Virus protein VP39"/>
    <property type="match status" value="1"/>
</dbReference>
<dbReference type="Pfam" id="PF22837">
    <property type="entry name" value="M_Eco57I_C"/>
    <property type="match status" value="1"/>
</dbReference>
<feature type="domain" description="Type II methyltransferase M.Eco57I C-terminal" evidence="9">
    <location>
        <begin position="281"/>
        <end position="501"/>
    </location>
</feature>
<comment type="catalytic activity">
    <reaction evidence="7">
        <text>a 2'-deoxyadenosine in DNA + S-adenosyl-L-methionine = an N(6)-methyl-2'-deoxyadenosine in DNA + S-adenosyl-L-homocysteine + H(+)</text>
        <dbReference type="Rhea" id="RHEA:15197"/>
        <dbReference type="Rhea" id="RHEA-COMP:12418"/>
        <dbReference type="Rhea" id="RHEA-COMP:12419"/>
        <dbReference type="ChEBI" id="CHEBI:15378"/>
        <dbReference type="ChEBI" id="CHEBI:57856"/>
        <dbReference type="ChEBI" id="CHEBI:59789"/>
        <dbReference type="ChEBI" id="CHEBI:90615"/>
        <dbReference type="ChEBI" id="CHEBI:90616"/>
        <dbReference type="EC" id="2.1.1.72"/>
    </reaction>
</comment>
<dbReference type="InterPro" id="IPR050953">
    <property type="entry name" value="N4_N6_ade-DNA_methylase"/>
</dbReference>
<evidence type="ECO:0000256" key="5">
    <source>
        <dbReference type="ARBA" id="ARBA00022691"/>
    </source>
</evidence>
<keyword evidence="3 10" id="KW-0489">Methyltransferase</keyword>
<evidence type="ECO:0000256" key="6">
    <source>
        <dbReference type="ARBA" id="ARBA00022747"/>
    </source>
</evidence>
<sequence>MKNSTGNEALRLSIQAELDAKKTSLERNKLGQFATPTVLAREILSYGLSLIPADCSVRFIDPAIGTGSFYSALRETLGDRVLGVAKGYEVDPHYGEPARDLWANCGLDIEIADFTKIKPPSDGFNLLICNPPYVRHHHLDGTEKKRLQAESKKSAGVKLSGLAGLYCHFLAISHQWMSADGIAGWLIPSEFMDVNYGREVKRYLLEDVTLLSIHRFDPNDVQFDDALVSSAVVWFKKSKPPEGHTVEFSYGGTHSEPAISRRISSTELLNEAKWTRFPKQEVREVSDTPILSDFFSIKRGIATGSNDFFILSKDKIIELGLPMEFFRPILPSPRYVKADEIEADEQGNPILPESLFLLDCRLPEDEIKAKYPSLWHYLESGKEEIASRYLCKSRPIWYKQEDRSYTPFVCTYMGRSDSGSGSPFRFLLNHSQAIVANTYLMLYPKPGVAERLNNRPDVIRKIWKSLKNIRPESMMSEGRVYGGGLHKMEPNELAKVSASEISELLSES</sequence>
<dbReference type="PANTHER" id="PTHR33841">
    <property type="entry name" value="DNA METHYLTRANSFERASE YEEA-RELATED"/>
    <property type="match status" value="1"/>
</dbReference>
<keyword evidence="6" id="KW-0680">Restriction system</keyword>
<evidence type="ECO:0000256" key="7">
    <source>
        <dbReference type="ARBA" id="ARBA00047942"/>
    </source>
</evidence>
<dbReference type="InterPro" id="IPR011639">
    <property type="entry name" value="MethylTrfase_TaqI-like_dom"/>
</dbReference>
<keyword evidence="5" id="KW-0949">S-adenosyl-L-methionine</keyword>
<evidence type="ECO:0000313" key="10">
    <source>
        <dbReference type="EMBL" id="MCQ8118524.1"/>
    </source>
</evidence>
<dbReference type="InterPro" id="IPR002052">
    <property type="entry name" value="DNA_methylase_N6_adenine_CS"/>
</dbReference>
<dbReference type="InterPro" id="IPR029063">
    <property type="entry name" value="SAM-dependent_MTases_sf"/>
</dbReference>
<evidence type="ECO:0000259" key="9">
    <source>
        <dbReference type="Pfam" id="PF22837"/>
    </source>
</evidence>
<comment type="caution">
    <text evidence="10">The sequence shown here is derived from an EMBL/GenBank/DDBJ whole genome shotgun (WGS) entry which is preliminary data.</text>
</comment>
<protein>
    <recommendedName>
        <fullName evidence="2">site-specific DNA-methyltransferase (adenine-specific)</fullName>
        <ecNumber evidence="2">2.1.1.72</ecNumber>
    </recommendedName>
</protein>
<dbReference type="EC" id="2.1.1.72" evidence="2"/>
<keyword evidence="4" id="KW-0808">Transferase</keyword>
<evidence type="ECO:0000256" key="2">
    <source>
        <dbReference type="ARBA" id="ARBA00011900"/>
    </source>
</evidence>
<comment type="similarity">
    <text evidence="1">Belongs to the N(4)/N(6)-methyltransferase family.</text>
</comment>
<dbReference type="PANTHER" id="PTHR33841:SF5">
    <property type="entry name" value="DNA METHYLASE (MODIFICATION METHYLASE) (METHYLTRANSFERASE)-RELATED"/>
    <property type="match status" value="1"/>
</dbReference>
<dbReference type="PRINTS" id="PR00507">
    <property type="entry name" value="N12N6MTFRASE"/>
</dbReference>
<evidence type="ECO:0000259" key="8">
    <source>
        <dbReference type="Pfam" id="PF07669"/>
    </source>
</evidence>
<dbReference type="Pfam" id="PF07669">
    <property type="entry name" value="Eco57I"/>
    <property type="match status" value="1"/>
</dbReference>
<evidence type="ECO:0000313" key="11">
    <source>
        <dbReference type="Proteomes" id="UP001524570"/>
    </source>
</evidence>
<evidence type="ECO:0000256" key="3">
    <source>
        <dbReference type="ARBA" id="ARBA00022603"/>
    </source>
</evidence>